<protein>
    <submittedName>
        <fullName evidence="1">Uncharacterized protein</fullName>
    </submittedName>
</protein>
<dbReference type="Proteomes" id="UP000289734">
    <property type="component" value="Unassembled WGS sequence"/>
</dbReference>
<accession>A0A4Q1KP94</accession>
<sequence>MNIDHIFIFTNDNGKVADELVDFGLTEGSKRIHVGQGTTNRKFYFENFFLEILWVHNENEIKSDKTKPLGLWQRAEYKTNHFSPFGLCIVNADDTDTIFENAYKYQPDYFPQGMEIDIIKNEEQSDLPWTFRLPFKEQKKHENEPTKHKNEICVLTNAIFEYKTISENKFIDYFKNQIHIQFIESSRNWLNLIFDNGKQRKKQDFEKLKLTIEY</sequence>
<proteinExistence type="predicted"/>
<dbReference type="EMBL" id="SBKQ01000011">
    <property type="protein sequence ID" value="RXR30684.1"/>
    <property type="molecule type" value="Genomic_DNA"/>
</dbReference>
<dbReference type="RefSeq" id="WP_129465038.1">
    <property type="nucleotide sequence ID" value="NZ_SBKQ01000011.1"/>
</dbReference>
<organism evidence="1 2">
    <name type="scientific">Flavobacterium piscinae</name>
    <dbReference type="NCBI Taxonomy" id="2506424"/>
    <lineage>
        <taxon>Bacteria</taxon>
        <taxon>Pseudomonadati</taxon>
        <taxon>Bacteroidota</taxon>
        <taxon>Flavobacteriia</taxon>
        <taxon>Flavobacteriales</taxon>
        <taxon>Flavobacteriaceae</taxon>
        <taxon>Flavobacterium</taxon>
    </lineage>
</organism>
<dbReference type="OrthoDB" id="1426774at2"/>
<dbReference type="Gene3D" id="3.10.180.10">
    <property type="entry name" value="2,3-Dihydroxybiphenyl 1,2-Dioxygenase, domain 1"/>
    <property type="match status" value="1"/>
</dbReference>
<comment type="caution">
    <text evidence="1">The sequence shown here is derived from an EMBL/GenBank/DDBJ whole genome shotgun (WGS) entry which is preliminary data.</text>
</comment>
<dbReference type="InterPro" id="IPR029068">
    <property type="entry name" value="Glyas_Bleomycin-R_OHBP_Dase"/>
</dbReference>
<reference evidence="2" key="1">
    <citation type="submission" date="2019-01" db="EMBL/GenBank/DDBJ databases">
        <title>Cytophagaceae bacterium strain CAR-16.</title>
        <authorList>
            <person name="Chen W.-M."/>
        </authorList>
    </citation>
    <scope>NUCLEOTIDE SEQUENCE [LARGE SCALE GENOMIC DNA]</scope>
    <source>
        <strain evidence="2">ICH-30</strain>
    </source>
</reference>
<dbReference type="AlphaFoldDB" id="A0A4Q1KP94"/>
<keyword evidence="2" id="KW-1185">Reference proteome</keyword>
<gene>
    <name evidence="1" type="ORF">EQG68_11555</name>
</gene>
<evidence type="ECO:0000313" key="1">
    <source>
        <dbReference type="EMBL" id="RXR30684.1"/>
    </source>
</evidence>
<evidence type="ECO:0000313" key="2">
    <source>
        <dbReference type="Proteomes" id="UP000289734"/>
    </source>
</evidence>
<name>A0A4Q1KP94_9FLAO</name>